<evidence type="ECO:0000313" key="11">
    <source>
        <dbReference type="EMBL" id="MCA9397339.1"/>
    </source>
</evidence>
<keyword evidence="5 7" id="KW-0687">Ribonucleoprotein</keyword>
<evidence type="ECO:0000256" key="6">
    <source>
        <dbReference type="ARBA" id="ARBA00035254"/>
    </source>
</evidence>
<name>A0A955LV61_UNCKA</name>
<evidence type="ECO:0000259" key="10">
    <source>
        <dbReference type="SMART" id="SM01390"/>
    </source>
</evidence>
<evidence type="ECO:0000259" key="9">
    <source>
        <dbReference type="SMART" id="SM00363"/>
    </source>
</evidence>
<dbReference type="Gene3D" id="1.10.1050.10">
    <property type="entry name" value="Ribosomal Protein S4 Delta 41, Chain A, domain 1"/>
    <property type="match status" value="1"/>
</dbReference>
<dbReference type="GO" id="GO:0015935">
    <property type="term" value="C:small ribosomal subunit"/>
    <property type="evidence" value="ECO:0007669"/>
    <property type="project" value="InterPro"/>
</dbReference>
<dbReference type="SMART" id="SM00363">
    <property type="entry name" value="S4"/>
    <property type="match status" value="1"/>
</dbReference>
<dbReference type="Pfam" id="PF01479">
    <property type="entry name" value="S4"/>
    <property type="match status" value="1"/>
</dbReference>
<dbReference type="InterPro" id="IPR002942">
    <property type="entry name" value="S4_RNA-bd"/>
</dbReference>
<dbReference type="Gene3D" id="3.10.290.10">
    <property type="entry name" value="RNA-binding S4 domain"/>
    <property type="match status" value="1"/>
</dbReference>
<keyword evidence="4 7" id="KW-0689">Ribosomal protein</keyword>
<dbReference type="CDD" id="cd00165">
    <property type="entry name" value="S4"/>
    <property type="match status" value="1"/>
</dbReference>
<dbReference type="SUPFAM" id="SSF55174">
    <property type="entry name" value="Alpha-L RNA-binding motif"/>
    <property type="match status" value="1"/>
</dbReference>
<comment type="function">
    <text evidence="7">With S5 and S12 plays an important role in translational accuracy.</text>
</comment>
<reference evidence="11" key="1">
    <citation type="submission" date="2020-04" db="EMBL/GenBank/DDBJ databases">
        <authorList>
            <person name="Zhang T."/>
        </authorList>
    </citation>
    <scope>NUCLEOTIDE SEQUENCE</scope>
    <source>
        <strain evidence="11">HKST-UBA02</strain>
    </source>
</reference>
<proteinExistence type="inferred from homology"/>
<dbReference type="GO" id="GO:0042274">
    <property type="term" value="P:ribosomal small subunit biogenesis"/>
    <property type="evidence" value="ECO:0007669"/>
    <property type="project" value="TreeGrafter"/>
</dbReference>
<comment type="similarity">
    <text evidence="1 7 8">Belongs to the universal ribosomal protein uS4 family.</text>
</comment>
<dbReference type="PROSITE" id="PS00632">
    <property type="entry name" value="RIBOSOMAL_S4"/>
    <property type="match status" value="1"/>
</dbReference>
<protein>
    <recommendedName>
        <fullName evidence="6 7">Small ribosomal subunit protein uS4</fullName>
    </recommendedName>
</protein>
<dbReference type="Pfam" id="PF00163">
    <property type="entry name" value="Ribosomal_S4"/>
    <property type="match status" value="1"/>
</dbReference>
<evidence type="ECO:0000256" key="2">
    <source>
        <dbReference type="ARBA" id="ARBA00022730"/>
    </source>
</evidence>
<dbReference type="InterPro" id="IPR005709">
    <property type="entry name" value="Ribosomal_uS4_bac-type"/>
</dbReference>
<sequence length="185" mass="21749">MARYTGPQRKYQRRFNLLPDSVPNTRRRQSDFSKRLEEKQKLRFIYGLLEKQFRRYYDQALAMEGNTEEYLVQSLETRLDNVIYRLGFARTRQQARQLVSHGHVLVDNQKVDIPSYRVKKGQTITLKPKSLELPDVKANLEESQVTDMPSWLAKKGPVGKIDELPTLDDVQLEVDVSLIIEYYSR</sequence>
<dbReference type="PANTHER" id="PTHR11831">
    <property type="entry name" value="30S 40S RIBOSOMAL PROTEIN"/>
    <property type="match status" value="1"/>
</dbReference>
<dbReference type="InterPro" id="IPR036986">
    <property type="entry name" value="S4_RNA-bd_sf"/>
</dbReference>
<dbReference type="HAMAP" id="MF_01306_B">
    <property type="entry name" value="Ribosomal_uS4_B"/>
    <property type="match status" value="1"/>
</dbReference>
<evidence type="ECO:0000256" key="3">
    <source>
        <dbReference type="ARBA" id="ARBA00022884"/>
    </source>
</evidence>
<keyword evidence="2 7" id="KW-0699">rRNA-binding</keyword>
<dbReference type="Proteomes" id="UP000699691">
    <property type="component" value="Unassembled WGS sequence"/>
</dbReference>
<dbReference type="PANTHER" id="PTHR11831:SF4">
    <property type="entry name" value="SMALL RIBOSOMAL SUBUNIT PROTEIN US4M"/>
    <property type="match status" value="1"/>
</dbReference>
<evidence type="ECO:0000256" key="8">
    <source>
        <dbReference type="RuleBase" id="RU003699"/>
    </source>
</evidence>
<dbReference type="NCBIfam" id="NF003717">
    <property type="entry name" value="PRK05327.1"/>
    <property type="match status" value="1"/>
</dbReference>
<evidence type="ECO:0000256" key="7">
    <source>
        <dbReference type="HAMAP-Rule" id="MF_01306"/>
    </source>
</evidence>
<organism evidence="11 12">
    <name type="scientific">candidate division WWE3 bacterium</name>
    <dbReference type="NCBI Taxonomy" id="2053526"/>
    <lineage>
        <taxon>Bacteria</taxon>
        <taxon>Katanobacteria</taxon>
    </lineage>
</organism>
<dbReference type="NCBIfam" id="TIGR01017">
    <property type="entry name" value="rpsD_bact"/>
    <property type="match status" value="1"/>
</dbReference>
<dbReference type="InterPro" id="IPR022801">
    <property type="entry name" value="Ribosomal_uS4"/>
</dbReference>
<gene>
    <name evidence="7 11" type="primary">rpsD</name>
    <name evidence="11" type="ORF">KC573_00790</name>
</gene>
<dbReference type="GO" id="GO:0019843">
    <property type="term" value="F:rRNA binding"/>
    <property type="evidence" value="ECO:0007669"/>
    <property type="project" value="UniProtKB-UniRule"/>
</dbReference>
<comment type="caution">
    <text evidence="11">The sequence shown here is derived from an EMBL/GenBank/DDBJ whole genome shotgun (WGS) entry which is preliminary data.</text>
</comment>
<reference evidence="11" key="2">
    <citation type="journal article" date="2021" name="Microbiome">
        <title>Successional dynamics and alternative stable states in a saline activated sludge microbial community over 9 years.</title>
        <authorList>
            <person name="Wang Y."/>
            <person name="Ye J."/>
            <person name="Ju F."/>
            <person name="Liu L."/>
            <person name="Boyd J.A."/>
            <person name="Deng Y."/>
            <person name="Parks D.H."/>
            <person name="Jiang X."/>
            <person name="Yin X."/>
            <person name="Woodcroft B.J."/>
            <person name="Tyson G.W."/>
            <person name="Hugenholtz P."/>
            <person name="Polz M.F."/>
            <person name="Zhang T."/>
        </authorList>
    </citation>
    <scope>NUCLEOTIDE SEQUENCE</scope>
    <source>
        <strain evidence="11">HKST-UBA02</strain>
    </source>
</reference>
<evidence type="ECO:0000313" key="12">
    <source>
        <dbReference type="Proteomes" id="UP000699691"/>
    </source>
</evidence>
<accession>A0A955LV61</accession>
<evidence type="ECO:0000256" key="5">
    <source>
        <dbReference type="ARBA" id="ARBA00023274"/>
    </source>
</evidence>
<dbReference type="AlphaFoldDB" id="A0A955LV61"/>
<dbReference type="SMART" id="SM01390">
    <property type="entry name" value="Ribosomal_S4"/>
    <property type="match status" value="1"/>
</dbReference>
<evidence type="ECO:0000256" key="4">
    <source>
        <dbReference type="ARBA" id="ARBA00022980"/>
    </source>
</evidence>
<dbReference type="PROSITE" id="PS50889">
    <property type="entry name" value="S4"/>
    <property type="match status" value="1"/>
</dbReference>
<evidence type="ECO:0000256" key="1">
    <source>
        <dbReference type="ARBA" id="ARBA00007465"/>
    </source>
</evidence>
<dbReference type="FunFam" id="3.10.290.10:FF:000001">
    <property type="entry name" value="30S ribosomal protein S4"/>
    <property type="match status" value="1"/>
</dbReference>
<feature type="domain" description="RNA-binding S4" evidence="9">
    <location>
        <begin position="77"/>
        <end position="141"/>
    </location>
</feature>
<keyword evidence="3 7" id="KW-0694">RNA-binding</keyword>
<dbReference type="InterPro" id="IPR018079">
    <property type="entry name" value="Ribosomal_uS4_CS"/>
</dbReference>
<comment type="subunit">
    <text evidence="7">Part of the 30S ribosomal subunit. Contacts protein S5. The interaction surface between S4 and S5 is involved in control of translational fidelity.</text>
</comment>
<dbReference type="EMBL" id="JAGQKY010000020">
    <property type="protein sequence ID" value="MCA9397339.1"/>
    <property type="molecule type" value="Genomic_DNA"/>
</dbReference>
<dbReference type="GO" id="GO:0006412">
    <property type="term" value="P:translation"/>
    <property type="evidence" value="ECO:0007669"/>
    <property type="project" value="UniProtKB-UniRule"/>
</dbReference>
<dbReference type="GO" id="GO:0003735">
    <property type="term" value="F:structural constituent of ribosome"/>
    <property type="evidence" value="ECO:0007669"/>
    <property type="project" value="InterPro"/>
</dbReference>
<comment type="function">
    <text evidence="7">One of the primary rRNA binding proteins, it binds directly to 16S rRNA where it nucleates assembly of the body of the 30S subunit.</text>
</comment>
<feature type="domain" description="Small ribosomal subunit protein uS4 N-terminal" evidence="10">
    <location>
        <begin position="3"/>
        <end position="76"/>
    </location>
</feature>
<dbReference type="InterPro" id="IPR001912">
    <property type="entry name" value="Ribosomal_uS4_N"/>
</dbReference>